<evidence type="ECO:0000313" key="2">
    <source>
        <dbReference type="EMBL" id="KAH7975734.1"/>
    </source>
</evidence>
<dbReference type="PANTHER" id="PTHR24111">
    <property type="entry name" value="LEUCINE-RICH REPEAT-CONTAINING PROTEIN 34"/>
    <property type="match status" value="1"/>
</dbReference>
<dbReference type="EMBL" id="JABSTV010001246">
    <property type="protein sequence ID" value="KAH7975734.1"/>
    <property type="molecule type" value="Genomic_DNA"/>
</dbReference>
<keyword evidence="3" id="KW-1185">Reference proteome</keyword>
<dbReference type="InterPro" id="IPR052201">
    <property type="entry name" value="LRR-containing_regulator"/>
</dbReference>
<dbReference type="Gene3D" id="3.80.10.10">
    <property type="entry name" value="Ribonuclease Inhibitor"/>
    <property type="match status" value="2"/>
</dbReference>
<comment type="caution">
    <text evidence="2">The sequence shown here is derived from an EMBL/GenBank/DDBJ whole genome shotgun (WGS) entry which is preliminary data.</text>
</comment>
<sequence length="511" mass="57137">MVDSVMAQFGFQNADTEELFRKGLQVMYKEWDGARLTTALTQYGSYLAYEEKLSDEDAAALRRLFSTGPPVRSLYITKISHGAFRIAFGGLGECPSLREIIFRRVDCEGRDLGIDRCEVFRHVRSLDLSCVNVGSGFAKEVASYIRQNKSLEELWLHLSCGGDEGVAAIIEALKVNDTLKELALFNMGSLTQDLFRNDAPQLSSGALIGFAEMLASNSSLELVDVRDAFPVEKDIVSSLLAEERHAGVFKRIRIEWPEQLLPELTELIRKKACYPKLHVSVSFFVDRGTLREFLDAVAAHKTLLELHFFPLEETFLQFKHKLNALAECITSVLKHTTTLREIYNCMPADRSHIVSILDALKQNRSVARVTMDAEMLTGEVAKSLAELLAVNKTLVYVCILYSAGGLPRQVRDILRALKTNYTLITLDFGFHADRHPQMREVKALLERNVRLKDRAAEFVASGADVSDEEGVDALKKVQASAALVERVQELIGKTPEEVLQEIQSALARLPV</sequence>
<reference evidence="2" key="1">
    <citation type="journal article" date="2020" name="Cell">
        <title>Large-Scale Comparative Analyses of Tick Genomes Elucidate Their Genetic Diversity and Vector Capacities.</title>
        <authorList>
            <consortium name="Tick Genome and Microbiome Consortium (TIGMIC)"/>
            <person name="Jia N."/>
            <person name="Wang J."/>
            <person name="Shi W."/>
            <person name="Du L."/>
            <person name="Sun Y."/>
            <person name="Zhan W."/>
            <person name="Jiang J.F."/>
            <person name="Wang Q."/>
            <person name="Zhang B."/>
            <person name="Ji P."/>
            <person name="Bell-Sakyi L."/>
            <person name="Cui X.M."/>
            <person name="Yuan T.T."/>
            <person name="Jiang B.G."/>
            <person name="Yang W.F."/>
            <person name="Lam T.T."/>
            <person name="Chang Q.C."/>
            <person name="Ding S.J."/>
            <person name="Wang X.J."/>
            <person name="Zhu J.G."/>
            <person name="Ruan X.D."/>
            <person name="Zhao L."/>
            <person name="Wei J.T."/>
            <person name="Ye R.Z."/>
            <person name="Que T.C."/>
            <person name="Du C.H."/>
            <person name="Zhou Y.H."/>
            <person name="Cheng J.X."/>
            <person name="Dai P.F."/>
            <person name="Guo W.B."/>
            <person name="Han X.H."/>
            <person name="Huang E.J."/>
            <person name="Li L.F."/>
            <person name="Wei W."/>
            <person name="Gao Y.C."/>
            <person name="Liu J.Z."/>
            <person name="Shao H.Z."/>
            <person name="Wang X."/>
            <person name="Wang C.C."/>
            <person name="Yang T.C."/>
            <person name="Huo Q.B."/>
            <person name="Li W."/>
            <person name="Chen H.Y."/>
            <person name="Chen S.E."/>
            <person name="Zhou L.G."/>
            <person name="Ni X.B."/>
            <person name="Tian J.H."/>
            <person name="Sheng Y."/>
            <person name="Liu T."/>
            <person name="Pan Y.S."/>
            <person name="Xia L.Y."/>
            <person name="Li J."/>
            <person name="Zhao F."/>
            <person name="Cao W.C."/>
        </authorList>
    </citation>
    <scope>NUCLEOTIDE SEQUENCE</scope>
    <source>
        <strain evidence="2">Rsan-2018</strain>
    </source>
</reference>
<dbReference type="OrthoDB" id="120976at2759"/>
<dbReference type="PANTHER" id="PTHR24111:SF0">
    <property type="entry name" value="LEUCINE-RICH REPEAT-CONTAINING PROTEIN"/>
    <property type="match status" value="1"/>
</dbReference>
<evidence type="ECO:0000313" key="3">
    <source>
        <dbReference type="Proteomes" id="UP000821837"/>
    </source>
</evidence>
<organism evidence="2 3">
    <name type="scientific">Rhipicephalus sanguineus</name>
    <name type="common">Brown dog tick</name>
    <name type="synonym">Ixodes sanguineus</name>
    <dbReference type="NCBI Taxonomy" id="34632"/>
    <lineage>
        <taxon>Eukaryota</taxon>
        <taxon>Metazoa</taxon>
        <taxon>Ecdysozoa</taxon>
        <taxon>Arthropoda</taxon>
        <taxon>Chelicerata</taxon>
        <taxon>Arachnida</taxon>
        <taxon>Acari</taxon>
        <taxon>Parasitiformes</taxon>
        <taxon>Ixodida</taxon>
        <taxon>Ixodoidea</taxon>
        <taxon>Ixodidae</taxon>
        <taxon>Rhipicephalinae</taxon>
        <taxon>Rhipicephalus</taxon>
        <taxon>Rhipicephalus</taxon>
    </lineage>
</organism>
<dbReference type="VEuPathDB" id="VectorBase:RSAN_052763"/>
<dbReference type="AlphaFoldDB" id="A0A9D4QDE5"/>
<protein>
    <submittedName>
        <fullName evidence="2">Uncharacterized protein</fullName>
    </submittedName>
</protein>
<dbReference type="InterPro" id="IPR032675">
    <property type="entry name" value="LRR_dom_sf"/>
</dbReference>
<name>A0A9D4QDE5_RHISA</name>
<reference evidence="2" key="2">
    <citation type="submission" date="2021-09" db="EMBL/GenBank/DDBJ databases">
        <authorList>
            <person name="Jia N."/>
            <person name="Wang J."/>
            <person name="Shi W."/>
            <person name="Du L."/>
            <person name="Sun Y."/>
            <person name="Zhan W."/>
            <person name="Jiang J."/>
            <person name="Wang Q."/>
            <person name="Zhang B."/>
            <person name="Ji P."/>
            <person name="Sakyi L.B."/>
            <person name="Cui X."/>
            <person name="Yuan T."/>
            <person name="Jiang B."/>
            <person name="Yang W."/>
            <person name="Lam T.T.-Y."/>
            <person name="Chang Q."/>
            <person name="Ding S."/>
            <person name="Wang X."/>
            <person name="Zhu J."/>
            <person name="Ruan X."/>
            <person name="Zhao L."/>
            <person name="Wei J."/>
            <person name="Que T."/>
            <person name="Du C."/>
            <person name="Cheng J."/>
            <person name="Dai P."/>
            <person name="Han X."/>
            <person name="Huang E."/>
            <person name="Gao Y."/>
            <person name="Liu J."/>
            <person name="Shao H."/>
            <person name="Ye R."/>
            <person name="Li L."/>
            <person name="Wei W."/>
            <person name="Wang X."/>
            <person name="Wang C."/>
            <person name="Huo Q."/>
            <person name="Li W."/>
            <person name="Guo W."/>
            <person name="Chen H."/>
            <person name="Chen S."/>
            <person name="Zhou L."/>
            <person name="Zhou L."/>
            <person name="Ni X."/>
            <person name="Tian J."/>
            <person name="Zhou Y."/>
            <person name="Sheng Y."/>
            <person name="Liu T."/>
            <person name="Pan Y."/>
            <person name="Xia L."/>
            <person name="Li J."/>
            <person name="Zhao F."/>
            <person name="Cao W."/>
        </authorList>
    </citation>
    <scope>NUCLEOTIDE SEQUENCE</scope>
    <source>
        <strain evidence="2">Rsan-2018</strain>
        <tissue evidence="2">Larvae</tissue>
    </source>
</reference>
<keyword evidence="1" id="KW-0677">Repeat</keyword>
<accession>A0A9D4QDE5</accession>
<dbReference type="OMA" id="KRIRIEW"/>
<gene>
    <name evidence="2" type="ORF">HPB52_004654</name>
</gene>
<evidence type="ECO:0000256" key="1">
    <source>
        <dbReference type="ARBA" id="ARBA00022737"/>
    </source>
</evidence>
<dbReference type="SUPFAM" id="SSF52047">
    <property type="entry name" value="RNI-like"/>
    <property type="match status" value="1"/>
</dbReference>
<dbReference type="Proteomes" id="UP000821837">
    <property type="component" value="Chromosome 10"/>
</dbReference>
<proteinExistence type="predicted"/>